<dbReference type="STRING" id="1480694.DC28_12835"/>
<evidence type="ECO:0000259" key="1">
    <source>
        <dbReference type="Pfam" id="PF00535"/>
    </source>
</evidence>
<gene>
    <name evidence="2" type="ORF">DC28_12835</name>
</gene>
<evidence type="ECO:0000313" key="3">
    <source>
        <dbReference type="Proteomes" id="UP000029692"/>
    </source>
</evidence>
<proteinExistence type="predicted"/>
<name>A0A098QTQ9_9SPIO</name>
<protein>
    <submittedName>
        <fullName evidence="2">Family 2 glycosyl transferase</fullName>
    </submittedName>
</protein>
<dbReference type="InterPro" id="IPR029044">
    <property type="entry name" value="Nucleotide-diphossugar_trans"/>
</dbReference>
<dbReference type="OrthoDB" id="396512at2"/>
<keyword evidence="2" id="KW-0808">Transferase</keyword>
<reference evidence="2 3" key="1">
    <citation type="submission" date="2014-05" db="EMBL/GenBank/DDBJ databases">
        <title>De novo Genome Sequence of Spirocheata sp.</title>
        <authorList>
            <person name="Shivani Y."/>
            <person name="Subhash Y."/>
            <person name="Tushar L."/>
            <person name="Sasikala C."/>
            <person name="Ramana C.V."/>
        </authorList>
    </citation>
    <scope>NUCLEOTIDE SEQUENCE [LARGE SCALE GENOMIC DNA]</scope>
    <source>
        <strain evidence="2 3">JC230</strain>
    </source>
</reference>
<dbReference type="CDD" id="cd06433">
    <property type="entry name" value="GT_2_WfgS_like"/>
    <property type="match status" value="1"/>
</dbReference>
<organism evidence="2 3">
    <name type="scientific">Spirochaeta lutea</name>
    <dbReference type="NCBI Taxonomy" id="1480694"/>
    <lineage>
        <taxon>Bacteria</taxon>
        <taxon>Pseudomonadati</taxon>
        <taxon>Spirochaetota</taxon>
        <taxon>Spirochaetia</taxon>
        <taxon>Spirochaetales</taxon>
        <taxon>Spirochaetaceae</taxon>
        <taxon>Spirochaeta</taxon>
    </lineage>
</organism>
<comment type="caution">
    <text evidence="2">The sequence shown here is derived from an EMBL/GenBank/DDBJ whole genome shotgun (WGS) entry which is preliminary data.</text>
</comment>
<dbReference type="GO" id="GO:0016758">
    <property type="term" value="F:hexosyltransferase activity"/>
    <property type="evidence" value="ECO:0007669"/>
    <property type="project" value="UniProtKB-ARBA"/>
</dbReference>
<accession>A0A098QTQ9</accession>
<sequence>MKISVITVSFNNEQTIADTIQSIKEQDHRNIEYIIIDGASQDTTLQVIDSFGPVVSHVVSEPDRGIYDAMNKGIGIASGDAIGFLNADDMYYDSKVLSDVDLLFKRTNSDVVYGDIEFVDPVHTNRVKRKWRAGEYKPGSFVRGWMPPHPAFFAKKSIFLKYGSFRLDLGSSADYELMLRFLHVNKVPAVYLSRMCVKMRLGGASNANLGNRLLANSNDKKSWVVNGIRPKWYTTILKPLRKISQFFV</sequence>
<dbReference type="InterPro" id="IPR001173">
    <property type="entry name" value="Glyco_trans_2-like"/>
</dbReference>
<dbReference type="Gene3D" id="3.90.550.10">
    <property type="entry name" value="Spore Coat Polysaccharide Biosynthesis Protein SpsA, Chain A"/>
    <property type="match status" value="1"/>
</dbReference>
<dbReference type="PANTHER" id="PTHR22916:SF3">
    <property type="entry name" value="UDP-GLCNAC:BETAGAL BETA-1,3-N-ACETYLGLUCOSAMINYLTRANSFERASE-LIKE PROTEIN 1"/>
    <property type="match status" value="1"/>
</dbReference>
<dbReference type="Proteomes" id="UP000029692">
    <property type="component" value="Unassembled WGS sequence"/>
</dbReference>
<dbReference type="EMBL" id="JNUP01000069">
    <property type="protein sequence ID" value="KGE71129.1"/>
    <property type="molecule type" value="Genomic_DNA"/>
</dbReference>
<dbReference type="eggNOG" id="COG1216">
    <property type="taxonomic scope" value="Bacteria"/>
</dbReference>
<evidence type="ECO:0000313" key="2">
    <source>
        <dbReference type="EMBL" id="KGE71129.1"/>
    </source>
</evidence>
<dbReference type="AlphaFoldDB" id="A0A098QTQ9"/>
<keyword evidence="3" id="KW-1185">Reference proteome</keyword>
<dbReference type="Pfam" id="PF00535">
    <property type="entry name" value="Glycos_transf_2"/>
    <property type="match status" value="1"/>
</dbReference>
<dbReference type="SUPFAM" id="SSF53448">
    <property type="entry name" value="Nucleotide-diphospho-sugar transferases"/>
    <property type="match status" value="1"/>
</dbReference>
<dbReference type="PANTHER" id="PTHR22916">
    <property type="entry name" value="GLYCOSYLTRANSFERASE"/>
    <property type="match status" value="1"/>
</dbReference>
<feature type="domain" description="Glycosyltransferase 2-like" evidence="1">
    <location>
        <begin position="4"/>
        <end position="140"/>
    </location>
</feature>
<dbReference type="RefSeq" id="WP_037549237.1">
    <property type="nucleotide sequence ID" value="NZ_JNUP01000069.1"/>
</dbReference>